<dbReference type="OrthoDB" id="9147825at2"/>
<dbReference type="RefSeq" id="WP_124219529.1">
    <property type="nucleotide sequence ID" value="NZ_RKQL01000001.1"/>
</dbReference>
<dbReference type="InterPro" id="IPR006521">
    <property type="entry name" value="Tail_protein_I"/>
</dbReference>
<protein>
    <submittedName>
        <fullName evidence="1">Tail protein P2 I</fullName>
    </submittedName>
</protein>
<dbReference type="Proteomes" id="UP000272193">
    <property type="component" value="Unassembled WGS sequence"/>
</dbReference>
<name>A0A3N4V604_9BURK</name>
<dbReference type="EMBL" id="RKQL01000001">
    <property type="protein sequence ID" value="RPE72537.1"/>
    <property type="molecule type" value="Genomic_DNA"/>
</dbReference>
<reference evidence="1 2" key="1">
    <citation type="submission" date="2018-11" db="EMBL/GenBank/DDBJ databases">
        <title>Genomic Encyclopedia of Type Strains, Phase IV (KMG-IV): sequencing the most valuable type-strain genomes for metagenomic binning, comparative biology and taxonomic classification.</title>
        <authorList>
            <person name="Goeker M."/>
        </authorList>
    </citation>
    <scope>NUCLEOTIDE SEQUENCE [LARGE SCALE GENOMIC DNA]</scope>
    <source>
        <strain evidence="1 2">DSM 101684</strain>
    </source>
</reference>
<dbReference type="Pfam" id="PF09684">
    <property type="entry name" value="Tail_P2_I"/>
    <property type="match status" value="1"/>
</dbReference>
<dbReference type="AlphaFoldDB" id="A0A3N4V604"/>
<comment type="caution">
    <text evidence="1">The sequence shown here is derived from an EMBL/GenBank/DDBJ whole genome shotgun (WGS) entry which is preliminary data.</text>
</comment>
<accession>A0A3N4V604</accession>
<organism evidence="1 2">
    <name type="scientific">Tibeticola sediminis</name>
    <dbReference type="NCBI Taxonomy" id="1917811"/>
    <lineage>
        <taxon>Bacteria</taxon>
        <taxon>Pseudomonadati</taxon>
        <taxon>Pseudomonadota</taxon>
        <taxon>Betaproteobacteria</taxon>
        <taxon>Burkholderiales</taxon>
        <taxon>Comamonadaceae</taxon>
        <taxon>Tibeticola</taxon>
    </lineage>
</organism>
<proteinExistence type="predicted"/>
<evidence type="ECO:0000313" key="2">
    <source>
        <dbReference type="Proteomes" id="UP000272193"/>
    </source>
</evidence>
<keyword evidence="2" id="KW-1185">Reference proteome</keyword>
<gene>
    <name evidence="1" type="ORF">EDC62_0228</name>
</gene>
<sequence length="405" mass="44221">MTERAHLLPANATPLEIAASQAIGPWTPGAETIATLADPRRIPARLLPHLAAGEDVPPVWPDDEAAQRALIAASPRLHALIGTPAGLRTLARLAGAHIARMEMPPAKTFLGFWDDASRRQWLDAHPEMRLHTLRERSASEGLMLGRAYIGHRAEPPCRTAAMARSAIRAEIVWPDGRVEPLTSHQWSTLDTEASGTLDLARRAQAVGQVIGRPLAGVVSRADASARLWRIERVRYRERQHLLTLRQMAPSLEPLTPDTETVAARARRAGVLTFGATLYGAHTARSDAGARIYHRIRLHDPAVAARPKHGPAYLGFTRLTSPPFVALAHVRMPARRLPMTIASSAMRACLATGDARARIAPVLDAMDWARAVHDQVLVRTRLHGVARASRIHRAGQVLAGQVIYRS</sequence>
<evidence type="ECO:0000313" key="1">
    <source>
        <dbReference type="EMBL" id="RPE72537.1"/>
    </source>
</evidence>